<dbReference type="Pfam" id="PF07722">
    <property type="entry name" value="Peptidase_C26"/>
    <property type="match status" value="1"/>
</dbReference>
<evidence type="ECO:0000313" key="10">
    <source>
        <dbReference type="Proteomes" id="UP001152888"/>
    </source>
</evidence>
<keyword evidence="4" id="KW-0964">Secreted</keyword>
<evidence type="ECO:0000256" key="6">
    <source>
        <dbReference type="ARBA" id="ARBA00022801"/>
    </source>
</evidence>
<accession>A0A9P0QB76</accession>
<dbReference type="OrthoDB" id="64220at2759"/>
<dbReference type="InterPro" id="IPR029062">
    <property type="entry name" value="Class_I_gatase-like"/>
</dbReference>
<comment type="similarity">
    <text evidence="2">Belongs to the peptidase C26 family.</text>
</comment>
<reference evidence="9" key="1">
    <citation type="submission" date="2022-03" db="EMBL/GenBank/DDBJ databases">
        <authorList>
            <person name="Sayadi A."/>
        </authorList>
    </citation>
    <scope>NUCLEOTIDE SEQUENCE</scope>
</reference>
<keyword evidence="10" id="KW-1185">Reference proteome</keyword>
<evidence type="ECO:0000256" key="4">
    <source>
        <dbReference type="ARBA" id="ARBA00022525"/>
    </source>
</evidence>
<keyword evidence="5 8" id="KW-0732">Signal</keyword>
<dbReference type="GO" id="GO:0005773">
    <property type="term" value="C:vacuole"/>
    <property type="evidence" value="ECO:0007669"/>
    <property type="project" value="TreeGrafter"/>
</dbReference>
<evidence type="ECO:0000256" key="1">
    <source>
        <dbReference type="ARBA" id="ARBA00004239"/>
    </source>
</evidence>
<dbReference type="AlphaFoldDB" id="A0A9P0QB76"/>
<evidence type="ECO:0000256" key="2">
    <source>
        <dbReference type="ARBA" id="ARBA00011083"/>
    </source>
</evidence>
<keyword evidence="6" id="KW-0378">Hydrolase</keyword>
<feature type="region of interest" description="Disordered" evidence="7">
    <location>
        <begin position="166"/>
        <end position="223"/>
    </location>
</feature>
<evidence type="ECO:0000256" key="3">
    <source>
        <dbReference type="ARBA" id="ARBA00012886"/>
    </source>
</evidence>
<sequence>MLRLLILTGLILSSYASKTPIIGVLSQETSRSRNDIGEFQHSYIAASYVKFLESAGARVIPVWIGKDDDYYKNVVNYTNGVKQKVLEKARKLPKGVGLFVDNDYTSEEYAKRNLLHQHLKKAREASNSAFIKNNILYANGEAFLWEKLKYDDIDDHQDEGVNKTVISEQNKNTEEQLIPQDTKRGEKRLQDEPSKANKIVPAGSPKSTPTSSHKGPKLRSNCA</sequence>
<name>A0A9P0QB76_ACAOB</name>
<dbReference type="EC" id="3.4.19.9" evidence="3"/>
<evidence type="ECO:0000256" key="5">
    <source>
        <dbReference type="ARBA" id="ARBA00022729"/>
    </source>
</evidence>
<dbReference type="EMBL" id="CAKOFQ010008893">
    <property type="protein sequence ID" value="CAH2016427.1"/>
    <property type="molecule type" value="Genomic_DNA"/>
</dbReference>
<evidence type="ECO:0000313" key="9">
    <source>
        <dbReference type="EMBL" id="CAH2016427.1"/>
    </source>
</evidence>
<feature type="signal peptide" evidence="8">
    <location>
        <begin position="1"/>
        <end position="16"/>
    </location>
</feature>
<comment type="caution">
    <text evidence="9">The sequence shown here is derived from an EMBL/GenBank/DDBJ whole genome shotgun (WGS) entry which is preliminary data.</text>
</comment>
<dbReference type="PANTHER" id="PTHR11315:SF0">
    <property type="entry name" value="FOLATE GAMMA-GLUTAMYL HYDROLASE"/>
    <property type="match status" value="1"/>
</dbReference>
<protein>
    <recommendedName>
        <fullName evidence="3">folate gamma-glutamyl hydrolase</fullName>
        <ecNumber evidence="3">3.4.19.9</ecNumber>
    </recommendedName>
</protein>
<organism evidence="9 10">
    <name type="scientific">Acanthoscelides obtectus</name>
    <name type="common">Bean weevil</name>
    <name type="synonym">Bruchus obtectus</name>
    <dbReference type="NCBI Taxonomy" id="200917"/>
    <lineage>
        <taxon>Eukaryota</taxon>
        <taxon>Metazoa</taxon>
        <taxon>Ecdysozoa</taxon>
        <taxon>Arthropoda</taxon>
        <taxon>Hexapoda</taxon>
        <taxon>Insecta</taxon>
        <taxon>Pterygota</taxon>
        <taxon>Neoptera</taxon>
        <taxon>Endopterygota</taxon>
        <taxon>Coleoptera</taxon>
        <taxon>Polyphaga</taxon>
        <taxon>Cucujiformia</taxon>
        <taxon>Chrysomeloidea</taxon>
        <taxon>Chrysomelidae</taxon>
        <taxon>Bruchinae</taxon>
        <taxon>Bruchini</taxon>
        <taxon>Acanthoscelides</taxon>
    </lineage>
</organism>
<dbReference type="Gene3D" id="3.40.50.880">
    <property type="match status" value="1"/>
</dbReference>
<dbReference type="Proteomes" id="UP001152888">
    <property type="component" value="Unassembled WGS sequence"/>
</dbReference>
<feature type="compositionally biased region" description="Basic and acidic residues" evidence="7">
    <location>
        <begin position="181"/>
        <end position="195"/>
    </location>
</feature>
<dbReference type="GO" id="GO:0046900">
    <property type="term" value="P:tetrahydrofolylpolyglutamate metabolic process"/>
    <property type="evidence" value="ECO:0007669"/>
    <property type="project" value="TreeGrafter"/>
</dbReference>
<feature type="chain" id="PRO_5040419568" description="folate gamma-glutamyl hydrolase" evidence="8">
    <location>
        <begin position="17"/>
        <end position="223"/>
    </location>
</feature>
<dbReference type="PANTHER" id="PTHR11315">
    <property type="entry name" value="PROTEASE FAMILY C26 GAMMA-GLUTAMYL HYDROLASE"/>
    <property type="match status" value="1"/>
</dbReference>
<comment type="subcellular location">
    <subcellularLocation>
        <location evidence="1">Secreted</location>
        <location evidence="1">Extracellular space</location>
    </subcellularLocation>
</comment>
<gene>
    <name evidence="9" type="ORF">ACAOBT_LOCUS35353</name>
</gene>
<dbReference type="GO" id="GO:0005576">
    <property type="term" value="C:extracellular region"/>
    <property type="evidence" value="ECO:0007669"/>
    <property type="project" value="UniProtKB-SubCell"/>
</dbReference>
<dbReference type="InterPro" id="IPR011697">
    <property type="entry name" value="Peptidase_C26"/>
</dbReference>
<evidence type="ECO:0000256" key="8">
    <source>
        <dbReference type="SAM" id="SignalP"/>
    </source>
</evidence>
<dbReference type="GO" id="GO:0034722">
    <property type="term" value="F:gamma-glutamyl-peptidase activity"/>
    <property type="evidence" value="ECO:0007669"/>
    <property type="project" value="UniProtKB-EC"/>
</dbReference>
<proteinExistence type="inferred from homology"/>
<evidence type="ECO:0000256" key="7">
    <source>
        <dbReference type="SAM" id="MobiDB-lite"/>
    </source>
</evidence>
<dbReference type="InterPro" id="IPR015527">
    <property type="entry name" value="Pept_C26_g-glut_hydrolase"/>
</dbReference>